<feature type="region of interest" description="Disordered" evidence="1">
    <location>
        <begin position="1"/>
        <end position="55"/>
    </location>
</feature>
<organism evidence="2 3">
    <name type="scientific">Aureimonas endophytica</name>
    <dbReference type="NCBI Taxonomy" id="2027858"/>
    <lineage>
        <taxon>Bacteria</taxon>
        <taxon>Pseudomonadati</taxon>
        <taxon>Pseudomonadota</taxon>
        <taxon>Alphaproteobacteria</taxon>
        <taxon>Hyphomicrobiales</taxon>
        <taxon>Aurantimonadaceae</taxon>
        <taxon>Aureimonas</taxon>
    </lineage>
</organism>
<reference evidence="2" key="1">
    <citation type="journal article" date="2014" name="Int. J. Syst. Evol. Microbiol.">
        <title>Complete genome sequence of Corynebacterium casei LMG S-19264T (=DSM 44701T), isolated from a smear-ripened cheese.</title>
        <authorList>
            <consortium name="US DOE Joint Genome Institute (JGI-PGF)"/>
            <person name="Walter F."/>
            <person name="Albersmeier A."/>
            <person name="Kalinowski J."/>
            <person name="Ruckert C."/>
        </authorList>
    </citation>
    <scope>NUCLEOTIDE SEQUENCE</scope>
    <source>
        <strain evidence="2">CGMCC 1.15367</strain>
    </source>
</reference>
<evidence type="ECO:0000313" key="3">
    <source>
        <dbReference type="Proteomes" id="UP000644699"/>
    </source>
</evidence>
<reference evidence="2" key="2">
    <citation type="submission" date="2020-09" db="EMBL/GenBank/DDBJ databases">
        <authorList>
            <person name="Sun Q."/>
            <person name="Zhou Y."/>
        </authorList>
    </citation>
    <scope>NUCLEOTIDE SEQUENCE</scope>
    <source>
        <strain evidence="2">CGMCC 1.15367</strain>
    </source>
</reference>
<dbReference type="RefSeq" id="WP_188906298.1">
    <property type="nucleotide sequence ID" value="NZ_BMIQ01000001.1"/>
</dbReference>
<protein>
    <submittedName>
        <fullName evidence="2">Uncharacterized protein</fullName>
    </submittedName>
</protein>
<feature type="region of interest" description="Disordered" evidence="1">
    <location>
        <begin position="135"/>
        <end position="157"/>
    </location>
</feature>
<dbReference type="Proteomes" id="UP000644699">
    <property type="component" value="Unassembled WGS sequence"/>
</dbReference>
<evidence type="ECO:0000313" key="2">
    <source>
        <dbReference type="EMBL" id="GGD86312.1"/>
    </source>
</evidence>
<gene>
    <name evidence="2" type="ORF">GCM10011390_01170</name>
</gene>
<feature type="compositionally biased region" description="Basic and acidic residues" evidence="1">
    <location>
        <begin position="135"/>
        <end position="144"/>
    </location>
</feature>
<accession>A0A916ZCS9</accession>
<keyword evidence="3" id="KW-1185">Reference proteome</keyword>
<feature type="compositionally biased region" description="Basic and acidic residues" evidence="1">
    <location>
        <begin position="8"/>
        <end position="21"/>
    </location>
</feature>
<sequence>MRVGESLFRPRPDTSRDRGGDEAAALVFEARRENAAPTAAPASAPVSSDGSSTRALTRTLAGMDVESRATKAKASGETAVVEFGKWAKMSPAERIRAQILHRHDLTEESLKALPKEEREAIETEIREAIKRAYGVKEKTGHEESAPDLTGPVEVSPA</sequence>
<name>A0A916ZCS9_9HYPH</name>
<dbReference type="EMBL" id="BMIQ01000001">
    <property type="protein sequence ID" value="GGD86312.1"/>
    <property type="molecule type" value="Genomic_DNA"/>
</dbReference>
<feature type="compositionally biased region" description="Low complexity" evidence="1">
    <location>
        <begin position="35"/>
        <end position="52"/>
    </location>
</feature>
<evidence type="ECO:0000256" key="1">
    <source>
        <dbReference type="SAM" id="MobiDB-lite"/>
    </source>
</evidence>
<dbReference type="AlphaFoldDB" id="A0A916ZCS9"/>
<comment type="caution">
    <text evidence="2">The sequence shown here is derived from an EMBL/GenBank/DDBJ whole genome shotgun (WGS) entry which is preliminary data.</text>
</comment>
<proteinExistence type="predicted"/>